<dbReference type="Pfam" id="PF01812">
    <property type="entry name" value="5-FTHF_cyc-lig"/>
    <property type="match status" value="1"/>
</dbReference>
<keyword evidence="6" id="KW-0436">Ligase</keyword>
<comment type="cofactor">
    <cofactor evidence="5">
        <name>Mg(2+)</name>
        <dbReference type="ChEBI" id="CHEBI:18420"/>
    </cofactor>
</comment>
<dbReference type="EMBL" id="JACCBN010000001">
    <property type="protein sequence ID" value="NYD37060.1"/>
    <property type="molecule type" value="Genomic_DNA"/>
</dbReference>
<dbReference type="GO" id="GO:0009396">
    <property type="term" value="P:folic acid-containing compound biosynthetic process"/>
    <property type="evidence" value="ECO:0007669"/>
    <property type="project" value="TreeGrafter"/>
</dbReference>
<dbReference type="PIRSF" id="PIRSF006806">
    <property type="entry name" value="FTHF_cligase"/>
    <property type="match status" value="1"/>
</dbReference>
<dbReference type="RefSeq" id="WP_179794647.1">
    <property type="nucleotide sequence ID" value="NZ_BAABHP010000014.1"/>
</dbReference>
<feature type="binding site" evidence="4">
    <location>
        <begin position="142"/>
        <end position="150"/>
    </location>
    <ligand>
        <name>ATP</name>
        <dbReference type="ChEBI" id="CHEBI:30616"/>
    </ligand>
</feature>
<dbReference type="NCBIfam" id="TIGR02727">
    <property type="entry name" value="MTHFS_bact"/>
    <property type="match status" value="1"/>
</dbReference>
<sequence length="199" mass="20671">MNASKAELRAQLLARRRERSEAARWQDAANLAASLPGVLDSLGADPARPLCLYVPVRSEPGATPDGSLPLLDAAVAIGRRVLLPVVTGSAPLDWAGFRDRGDLVPGPHGLLEPSRRREGPAAIASAGVVVVPALAATPDGVRLGRGGGHYDRSLPLVSGSTLVVAVVADDELLPELPVEPHDVRVHAVWRPTAGLIGTA</sequence>
<keyword evidence="2 4" id="KW-0547">Nucleotide-binding</keyword>
<evidence type="ECO:0000256" key="3">
    <source>
        <dbReference type="ARBA" id="ARBA00022840"/>
    </source>
</evidence>
<proteinExistence type="inferred from homology"/>
<organism evidence="6 7">
    <name type="scientific">Actinomycetospora corticicola</name>
    <dbReference type="NCBI Taxonomy" id="663602"/>
    <lineage>
        <taxon>Bacteria</taxon>
        <taxon>Bacillati</taxon>
        <taxon>Actinomycetota</taxon>
        <taxon>Actinomycetes</taxon>
        <taxon>Pseudonocardiales</taxon>
        <taxon>Pseudonocardiaceae</taxon>
        <taxon>Actinomycetospora</taxon>
    </lineage>
</organism>
<dbReference type="Gene3D" id="3.40.50.10420">
    <property type="entry name" value="NagB/RpiA/CoA transferase-like"/>
    <property type="match status" value="1"/>
</dbReference>
<comment type="caution">
    <text evidence="6">The sequence shown here is derived from an EMBL/GenBank/DDBJ whole genome shotgun (WGS) entry which is preliminary data.</text>
</comment>
<dbReference type="GO" id="GO:0030272">
    <property type="term" value="F:5-formyltetrahydrofolate cyclo-ligase activity"/>
    <property type="evidence" value="ECO:0007669"/>
    <property type="project" value="UniProtKB-EC"/>
</dbReference>
<dbReference type="EC" id="6.3.3.2" evidence="5"/>
<dbReference type="SUPFAM" id="SSF100950">
    <property type="entry name" value="NagB/RpiA/CoA transferase-like"/>
    <property type="match status" value="1"/>
</dbReference>
<keyword evidence="3 4" id="KW-0067">ATP-binding</keyword>
<feature type="binding site" evidence="4">
    <location>
        <position position="59"/>
    </location>
    <ligand>
        <name>substrate</name>
    </ligand>
</feature>
<dbReference type="PANTHER" id="PTHR23407:SF1">
    <property type="entry name" value="5-FORMYLTETRAHYDROFOLATE CYCLO-LIGASE"/>
    <property type="match status" value="1"/>
</dbReference>
<keyword evidence="5" id="KW-0479">Metal-binding</keyword>
<evidence type="ECO:0000313" key="6">
    <source>
        <dbReference type="EMBL" id="NYD37060.1"/>
    </source>
</evidence>
<feature type="binding site" evidence="4">
    <location>
        <position position="54"/>
    </location>
    <ligand>
        <name>substrate</name>
    </ligand>
</feature>
<dbReference type="PANTHER" id="PTHR23407">
    <property type="entry name" value="ATPASE INHIBITOR/5-FORMYLTETRAHYDROFOLATE CYCLO-LIGASE"/>
    <property type="match status" value="1"/>
</dbReference>
<evidence type="ECO:0000256" key="2">
    <source>
        <dbReference type="ARBA" id="ARBA00022741"/>
    </source>
</evidence>
<evidence type="ECO:0000256" key="1">
    <source>
        <dbReference type="ARBA" id="ARBA00010638"/>
    </source>
</evidence>
<keyword evidence="7" id="KW-1185">Reference proteome</keyword>
<dbReference type="GO" id="GO:0005524">
    <property type="term" value="F:ATP binding"/>
    <property type="evidence" value="ECO:0007669"/>
    <property type="project" value="UniProtKB-KW"/>
</dbReference>
<dbReference type="InterPro" id="IPR037171">
    <property type="entry name" value="NagB/RpiA_transferase-like"/>
</dbReference>
<evidence type="ECO:0000256" key="4">
    <source>
        <dbReference type="PIRSR" id="PIRSR006806-1"/>
    </source>
</evidence>
<comment type="catalytic activity">
    <reaction evidence="5">
        <text>(6S)-5-formyl-5,6,7,8-tetrahydrofolate + ATP = (6R)-5,10-methenyltetrahydrofolate + ADP + phosphate</text>
        <dbReference type="Rhea" id="RHEA:10488"/>
        <dbReference type="ChEBI" id="CHEBI:30616"/>
        <dbReference type="ChEBI" id="CHEBI:43474"/>
        <dbReference type="ChEBI" id="CHEBI:57455"/>
        <dbReference type="ChEBI" id="CHEBI:57457"/>
        <dbReference type="ChEBI" id="CHEBI:456216"/>
        <dbReference type="EC" id="6.3.3.2"/>
    </reaction>
</comment>
<name>A0A7Y9J6B8_9PSEU</name>
<gene>
    <name evidence="6" type="ORF">BJ983_003162</name>
</gene>
<dbReference type="Proteomes" id="UP000535890">
    <property type="component" value="Unassembled WGS sequence"/>
</dbReference>
<evidence type="ECO:0000256" key="5">
    <source>
        <dbReference type="RuleBase" id="RU361279"/>
    </source>
</evidence>
<dbReference type="AlphaFoldDB" id="A0A7Y9J6B8"/>
<reference evidence="6 7" key="1">
    <citation type="submission" date="2020-07" db="EMBL/GenBank/DDBJ databases">
        <title>Sequencing the genomes of 1000 actinobacteria strains.</title>
        <authorList>
            <person name="Klenk H.-P."/>
        </authorList>
    </citation>
    <scope>NUCLEOTIDE SEQUENCE [LARGE SCALE GENOMIC DNA]</scope>
    <source>
        <strain evidence="6 7">DSM 45772</strain>
    </source>
</reference>
<comment type="similarity">
    <text evidence="1 5">Belongs to the 5-formyltetrahydrofolate cyclo-ligase family.</text>
</comment>
<protein>
    <recommendedName>
        <fullName evidence="5">5-formyltetrahydrofolate cyclo-ligase</fullName>
        <ecNumber evidence="5">6.3.3.2</ecNumber>
    </recommendedName>
</protein>
<accession>A0A7Y9J6B8</accession>
<dbReference type="GO" id="GO:0035999">
    <property type="term" value="P:tetrahydrofolate interconversion"/>
    <property type="evidence" value="ECO:0007669"/>
    <property type="project" value="TreeGrafter"/>
</dbReference>
<dbReference type="InterPro" id="IPR024185">
    <property type="entry name" value="FTHF_cligase-like_sf"/>
</dbReference>
<dbReference type="InterPro" id="IPR002698">
    <property type="entry name" value="FTHF_cligase"/>
</dbReference>
<feature type="binding site" evidence="4">
    <location>
        <begin position="5"/>
        <end position="9"/>
    </location>
    <ligand>
        <name>ATP</name>
        <dbReference type="ChEBI" id="CHEBI:30616"/>
    </ligand>
</feature>
<evidence type="ECO:0000313" key="7">
    <source>
        <dbReference type="Proteomes" id="UP000535890"/>
    </source>
</evidence>
<keyword evidence="5" id="KW-0460">Magnesium</keyword>
<dbReference type="GO" id="GO:0046872">
    <property type="term" value="F:metal ion binding"/>
    <property type="evidence" value="ECO:0007669"/>
    <property type="project" value="UniProtKB-KW"/>
</dbReference>